<dbReference type="PANTHER" id="PTHR11579">
    <property type="entry name" value="PROTEIN-L-ISOASPARTATE O-METHYLTRANSFERASE"/>
    <property type="match status" value="1"/>
</dbReference>
<dbReference type="PROSITE" id="PS01279">
    <property type="entry name" value="PCMT"/>
    <property type="match status" value="1"/>
</dbReference>
<feature type="active site" evidence="7">
    <location>
        <position position="52"/>
    </location>
</feature>
<comment type="similarity">
    <text evidence="2 7">Belongs to the methyltransferase superfamily. L-isoaspartyl/D-aspartyl protein methyltransferase family.</text>
</comment>
<keyword evidence="4 7" id="KW-0489">Methyltransferase</keyword>
<reference evidence="8 9" key="1">
    <citation type="journal article" date="2019" name="Nat. Microbiol.">
        <title>Mediterranean grassland soil C-N compound turnover is dependent on rainfall and depth, and is mediated by genomically divergent microorganisms.</title>
        <authorList>
            <person name="Diamond S."/>
            <person name="Andeer P.F."/>
            <person name="Li Z."/>
            <person name="Crits-Christoph A."/>
            <person name="Burstein D."/>
            <person name="Anantharaman K."/>
            <person name="Lane K.R."/>
            <person name="Thomas B.C."/>
            <person name="Pan C."/>
            <person name="Northen T.R."/>
            <person name="Banfield J.F."/>
        </authorList>
    </citation>
    <scope>NUCLEOTIDE SEQUENCE [LARGE SCALE GENOMIC DNA]</scope>
    <source>
        <strain evidence="8">WS_5</strain>
    </source>
</reference>
<sequence>MVEEQLVRRGIRDPRVLRIMAAVPRHLFVDPTFSGRAYSDHALPIGQEQTISQPYMVGLMTQALGLEGDEKVLEIGTGSGYQTAMLAELADRVFTIERIPEIGIAARERLQGMGYSNIIYRIGDGTVGWREFAPYDRIIVTAGAPAIPPFLEEQLGIGGCCIVPVGDATNQSLVRVTRTGTGLQEQVLCSCTFVPLIGKEGWSAGNPG</sequence>
<comment type="caution">
    <text evidence="8">The sequence shown here is derived from an EMBL/GenBank/DDBJ whole genome shotgun (WGS) entry which is preliminary data.</text>
</comment>
<proteinExistence type="inferred from homology"/>
<evidence type="ECO:0000256" key="7">
    <source>
        <dbReference type="HAMAP-Rule" id="MF_00090"/>
    </source>
</evidence>
<dbReference type="InterPro" id="IPR000682">
    <property type="entry name" value="PCMT"/>
</dbReference>
<comment type="catalytic activity">
    <reaction evidence="7">
        <text>[protein]-L-isoaspartate + S-adenosyl-L-methionine = [protein]-L-isoaspartate alpha-methyl ester + S-adenosyl-L-homocysteine</text>
        <dbReference type="Rhea" id="RHEA:12705"/>
        <dbReference type="Rhea" id="RHEA-COMP:12143"/>
        <dbReference type="Rhea" id="RHEA-COMP:12144"/>
        <dbReference type="ChEBI" id="CHEBI:57856"/>
        <dbReference type="ChEBI" id="CHEBI:59789"/>
        <dbReference type="ChEBI" id="CHEBI:90596"/>
        <dbReference type="ChEBI" id="CHEBI:90598"/>
        <dbReference type="EC" id="2.1.1.77"/>
    </reaction>
</comment>
<dbReference type="HAMAP" id="MF_00090">
    <property type="entry name" value="PIMT"/>
    <property type="match status" value="1"/>
</dbReference>
<dbReference type="Pfam" id="PF01135">
    <property type="entry name" value="PCMT"/>
    <property type="match status" value="1"/>
</dbReference>
<gene>
    <name evidence="7" type="primary">pcm</name>
    <name evidence="8" type="ORF">E6K75_01050</name>
</gene>
<dbReference type="SUPFAM" id="SSF53335">
    <property type="entry name" value="S-adenosyl-L-methionine-dependent methyltransferases"/>
    <property type="match status" value="1"/>
</dbReference>
<evidence type="ECO:0000256" key="3">
    <source>
        <dbReference type="ARBA" id="ARBA00022490"/>
    </source>
</evidence>
<dbReference type="GO" id="GO:0032259">
    <property type="term" value="P:methylation"/>
    <property type="evidence" value="ECO:0007669"/>
    <property type="project" value="UniProtKB-KW"/>
</dbReference>
<evidence type="ECO:0000256" key="2">
    <source>
        <dbReference type="ARBA" id="ARBA00005369"/>
    </source>
</evidence>
<dbReference type="GO" id="GO:0004719">
    <property type="term" value="F:protein-L-isoaspartate (D-aspartate) O-methyltransferase activity"/>
    <property type="evidence" value="ECO:0007669"/>
    <property type="project" value="UniProtKB-UniRule"/>
</dbReference>
<keyword evidence="5 7" id="KW-0808">Transferase</keyword>
<accession>A0A538TD53</accession>
<dbReference type="Proteomes" id="UP000320913">
    <property type="component" value="Unassembled WGS sequence"/>
</dbReference>
<evidence type="ECO:0000313" key="9">
    <source>
        <dbReference type="Proteomes" id="UP000320913"/>
    </source>
</evidence>
<evidence type="ECO:0000256" key="1">
    <source>
        <dbReference type="ARBA" id="ARBA00004496"/>
    </source>
</evidence>
<dbReference type="InterPro" id="IPR029063">
    <property type="entry name" value="SAM-dependent_MTases_sf"/>
</dbReference>
<dbReference type="FunFam" id="3.40.50.150:FF:000010">
    <property type="entry name" value="Protein-L-isoaspartate O-methyltransferase"/>
    <property type="match status" value="1"/>
</dbReference>
<dbReference type="CDD" id="cd02440">
    <property type="entry name" value="AdoMet_MTases"/>
    <property type="match status" value="1"/>
</dbReference>
<comment type="function">
    <text evidence="7">Catalyzes the methyl esterification of L-isoaspartyl residues in peptides and proteins that result from spontaneous decomposition of normal L-aspartyl and L-asparaginyl residues. It plays a role in the repair and/or degradation of damaged proteins.</text>
</comment>
<evidence type="ECO:0000256" key="5">
    <source>
        <dbReference type="ARBA" id="ARBA00022679"/>
    </source>
</evidence>
<protein>
    <recommendedName>
        <fullName evidence="7">Protein-L-isoaspartate O-methyltransferase</fullName>
        <ecNumber evidence="7">2.1.1.77</ecNumber>
    </recommendedName>
    <alternativeName>
        <fullName evidence="7">L-isoaspartyl protein carboxyl methyltransferase</fullName>
    </alternativeName>
    <alternativeName>
        <fullName evidence="7">Protein L-isoaspartyl methyltransferase</fullName>
    </alternativeName>
    <alternativeName>
        <fullName evidence="7">Protein-beta-aspartate methyltransferase</fullName>
        <shortName evidence="7">PIMT</shortName>
    </alternativeName>
</protein>
<dbReference type="NCBIfam" id="NF001453">
    <property type="entry name" value="PRK00312.1"/>
    <property type="match status" value="1"/>
</dbReference>
<dbReference type="GO" id="GO:0005737">
    <property type="term" value="C:cytoplasm"/>
    <property type="evidence" value="ECO:0007669"/>
    <property type="project" value="UniProtKB-SubCell"/>
</dbReference>
<organism evidence="8 9">
    <name type="scientific">Eiseniibacteriota bacterium</name>
    <dbReference type="NCBI Taxonomy" id="2212470"/>
    <lineage>
        <taxon>Bacteria</taxon>
        <taxon>Candidatus Eiseniibacteriota</taxon>
    </lineage>
</organism>
<dbReference type="EMBL" id="VBOV01000026">
    <property type="protein sequence ID" value="TMQ61573.1"/>
    <property type="molecule type" value="Genomic_DNA"/>
</dbReference>
<keyword evidence="3 7" id="KW-0963">Cytoplasm</keyword>
<dbReference type="NCBIfam" id="TIGR00080">
    <property type="entry name" value="pimt"/>
    <property type="match status" value="1"/>
</dbReference>
<dbReference type="Gene3D" id="3.40.50.150">
    <property type="entry name" value="Vaccinia Virus protein VP39"/>
    <property type="match status" value="1"/>
</dbReference>
<keyword evidence="6 7" id="KW-0949">S-adenosyl-L-methionine</keyword>
<dbReference type="AlphaFoldDB" id="A0A538TD53"/>
<evidence type="ECO:0000313" key="8">
    <source>
        <dbReference type="EMBL" id="TMQ61573.1"/>
    </source>
</evidence>
<name>A0A538TD53_UNCEI</name>
<evidence type="ECO:0000256" key="4">
    <source>
        <dbReference type="ARBA" id="ARBA00022603"/>
    </source>
</evidence>
<dbReference type="GO" id="GO:0030091">
    <property type="term" value="P:protein repair"/>
    <property type="evidence" value="ECO:0007669"/>
    <property type="project" value="UniProtKB-UniRule"/>
</dbReference>
<dbReference type="EC" id="2.1.1.77" evidence="7"/>
<comment type="subcellular location">
    <subcellularLocation>
        <location evidence="1 7">Cytoplasm</location>
    </subcellularLocation>
</comment>
<evidence type="ECO:0000256" key="6">
    <source>
        <dbReference type="ARBA" id="ARBA00022691"/>
    </source>
</evidence>
<dbReference type="PANTHER" id="PTHR11579:SF0">
    <property type="entry name" value="PROTEIN-L-ISOASPARTATE(D-ASPARTATE) O-METHYLTRANSFERASE"/>
    <property type="match status" value="1"/>
</dbReference>